<feature type="region of interest" description="Disordered" evidence="1">
    <location>
        <begin position="16"/>
        <end position="110"/>
    </location>
</feature>
<sequence>MKNAAGFEDFKTILSARTTRNSRPMTKTILPATRSSGTSTDSRAQGRRDPQEWCVSGTRFQDHPLGADDSQFPADDEDNTLGSGRIEFPADDENHPPSNTILPGHRQTPGLKDVVIPRSGAFLGQDFKTILSARTTRNSRPMMKTILSVADELNSRPMTKTILPATRSSRDIDRLQGSRTS</sequence>
<evidence type="ECO:0000313" key="2">
    <source>
        <dbReference type="EMBL" id="KAF0749672.1"/>
    </source>
</evidence>
<accession>A0A6A5AI12</accession>
<evidence type="ECO:0000313" key="3">
    <source>
        <dbReference type="Proteomes" id="UP000469452"/>
    </source>
</evidence>
<feature type="compositionally biased region" description="Polar residues" evidence="1">
    <location>
        <begin position="33"/>
        <end position="43"/>
    </location>
</feature>
<gene>
    <name evidence="2" type="ORF">AaE_006967</name>
</gene>
<proteinExistence type="predicted"/>
<reference evidence="2 3" key="1">
    <citation type="submission" date="2019-06" db="EMBL/GenBank/DDBJ databases">
        <title>Genomics analysis of Aphanomyces spp. identifies a new class of oomycete effector associated with host adaptation.</title>
        <authorList>
            <person name="Gaulin E."/>
        </authorList>
    </citation>
    <scope>NUCLEOTIDE SEQUENCE [LARGE SCALE GENOMIC DNA]</scope>
    <source>
        <strain evidence="2 3">E</strain>
    </source>
</reference>
<organism evidence="2 3">
    <name type="scientific">Aphanomyces astaci</name>
    <name type="common">Crayfish plague agent</name>
    <dbReference type="NCBI Taxonomy" id="112090"/>
    <lineage>
        <taxon>Eukaryota</taxon>
        <taxon>Sar</taxon>
        <taxon>Stramenopiles</taxon>
        <taxon>Oomycota</taxon>
        <taxon>Saprolegniomycetes</taxon>
        <taxon>Saprolegniales</taxon>
        <taxon>Verrucalvaceae</taxon>
        <taxon>Aphanomyces</taxon>
    </lineage>
</organism>
<evidence type="ECO:0000256" key="1">
    <source>
        <dbReference type="SAM" id="MobiDB-lite"/>
    </source>
</evidence>
<feature type="compositionally biased region" description="Polar residues" evidence="1">
    <location>
        <begin position="16"/>
        <end position="25"/>
    </location>
</feature>
<comment type="caution">
    <text evidence="2">The sequence shown here is derived from an EMBL/GenBank/DDBJ whole genome shotgun (WGS) entry which is preliminary data.</text>
</comment>
<dbReference type="EMBL" id="VJMI01012646">
    <property type="protein sequence ID" value="KAF0749672.1"/>
    <property type="molecule type" value="Genomic_DNA"/>
</dbReference>
<protein>
    <submittedName>
        <fullName evidence="2">Uncharacterized protein</fullName>
    </submittedName>
</protein>
<dbReference type="AlphaFoldDB" id="A0A6A5AI12"/>
<dbReference type="Proteomes" id="UP000469452">
    <property type="component" value="Unassembled WGS sequence"/>
</dbReference>
<name>A0A6A5AI12_APHAT</name>